<dbReference type="Proteomes" id="UP000001542">
    <property type="component" value="Unassembled WGS sequence"/>
</dbReference>
<accession>A2EIG5</accession>
<gene>
    <name evidence="2" type="ORF">TVAG_212090</name>
</gene>
<dbReference type="InterPro" id="IPR011009">
    <property type="entry name" value="Kinase-like_dom_sf"/>
</dbReference>
<dbReference type="PANTHER" id="PTHR24362:SF309">
    <property type="entry name" value="PROTEIN KINASE DOMAIN-CONTAINING PROTEIN"/>
    <property type="match status" value="1"/>
</dbReference>
<dbReference type="AlphaFoldDB" id="A2EIG5"/>
<dbReference type="GO" id="GO:0005524">
    <property type="term" value="F:ATP binding"/>
    <property type="evidence" value="ECO:0007669"/>
    <property type="project" value="InterPro"/>
</dbReference>
<dbReference type="VEuPathDB" id="TrichDB:TVAG_212090"/>
<reference evidence="2" key="1">
    <citation type="submission" date="2006-10" db="EMBL/GenBank/DDBJ databases">
        <authorList>
            <person name="Amadeo P."/>
            <person name="Zhao Q."/>
            <person name="Wortman J."/>
            <person name="Fraser-Liggett C."/>
            <person name="Carlton J."/>
        </authorList>
    </citation>
    <scope>NUCLEOTIDE SEQUENCE</scope>
    <source>
        <strain evidence="2">G3</strain>
    </source>
</reference>
<keyword evidence="3" id="KW-1185">Reference proteome</keyword>
<evidence type="ECO:0000313" key="3">
    <source>
        <dbReference type="Proteomes" id="UP000001542"/>
    </source>
</evidence>
<name>A2EIG5_TRIV3</name>
<dbReference type="PROSITE" id="PS50011">
    <property type="entry name" value="PROTEIN_KINASE_DOM"/>
    <property type="match status" value="1"/>
</dbReference>
<dbReference type="KEGG" id="tva:4765463"/>
<dbReference type="GO" id="GO:0004672">
    <property type="term" value="F:protein kinase activity"/>
    <property type="evidence" value="ECO:0007669"/>
    <property type="project" value="InterPro"/>
</dbReference>
<protein>
    <recommendedName>
        <fullName evidence="1">Protein kinase domain-containing protein</fullName>
    </recommendedName>
</protein>
<dbReference type="Pfam" id="PF00069">
    <property type="entry name" value="Pkinase"/>
    <property type="match status" value="1"/>
</dbReference>
<dbReference type="SUPFAM" id="SSF56112">
    <property type="entry name" value="Protein kinase-like (PK-like)"/>
    <property type="match status" value="1"/>
</dbReference>
<dbReference type="Gene3D" id="1.10.510.10">
    <property type="entry name" value="Transferase(Phosphotransferase) domain 1"/>
    <property type="match status" value="1"/>
</dbReference>
<organism evidence="2 3">
    <name type="scientific">Trichomonas vaginalis (strain ATCC PRA-98 / G3)</name>
    <dbReference type="NCBI Taxonomy" id="412133"/>
    <lineage>
        <taxon>Eukaryota</taxon>
        <taxon>Metamonada</taxon>
        <taxon>Parabasalia</taxon>
        <taxon>Trichomonadida</taxon>
        <taxon>Trichomonadidae</taxon>
        <taxon>Trichomonas</taxon>
    </lineage>
</organism>
<evidence type="ECO:0000313" key="2">
    <source>
        <dbReference type="EMBL" id="EAY07570.1"/>
    </source>
</evidence>
<evidence type="ECO:0000259" key="1">
    <source>
        <dbReference type="PROSITE" id="PS50011"/>
    </source>
</evidence>
<reference evidence="2" key="2">
    <citation type="journal article" date="2007" name="Science">
        <title>Draft genome sequence of the sexually transmitted pathogen Trichomonas vaginalis.</title>
        <authorList>
            <person name="Carlton J.M."/>
            <person name="Hirt R.P."/>
            <person name="Silva J.C."/>
            <person name="Delcher A.L."/>
            <person name="Schatz M."/>
            <person name="Zhao Q."/>
            <person name="Wortman J.R."/>
            <person name="Bidwell S.L."/>
            <person name="Alsmark U.C.M."/>
            <person name="Besteiro S."/>
            <person name="Sicheritz-Ponten T."/>
            <person name="Noel C.J."/>
            <person name="Dacks J.B."/>
            <person name="Foster P.G."/>
            <person name="Simillion C."/>
            <person name="Van de Peer Y."/>
            <person name="Miranda-Saavedra D."/>
            <person name="Barton G.J."/>
            <person name="Westrop G.D."/>
            <person name="Mueller S."/>
            <person name="Dessi D."/>
            <person name="Fiori P.L."/>
            <person name="Ren Q."/>
            <person name="Paulsen I."/>
            <person name="Zhang H."/>
            <person name="Bastida-Corcuera F.D."/>
            <person name="Simoes-Barbosa A."/>
            <person name="Brown M.T."/>
            <person name="Hayes R.D."/>
            <person name="Mukherjee M."/>
            <person name="Okumura C.Y."/>
            <person name="Schneider R."/>
            <person name="Smith A.J."/>
            <person name="Vanacova S."/>
            <person name="Villalvazo M."/>
            <person name="Haas B.J."/>
            <person name="Pertea M."/>
            <person name="Feldblyum T.V."/>
            <person name="Utterback T.R."/>
            <person name="Shu C.L."/>
            <person name="Osoegawa K."/>
            <person name="de Jong P.J."/>
            <person name="Hrdy I."/>
            <person name="Horvathova L."/>
            <person name="Zubacova Z."/>
            <person name="Dolezal P."/>
            <person name="Malik S.B."/>
            <person name="Logsdon J.M. Jr."/>
            <person name="Henze K."/>
            <person name="Gupta A."/>
            <person name="Wang C.C."/>
            <person name="Dunne R.L."/>
            <person name="Upcroft J.A."/>
            <person name="Upcroft P."/>
            <person name="White O."/>
            <person name="Salzberg S.L."/>
            <person name="Tang P."/>
            <person name="Chiu C.-H."/>
            <person name="Lee Y.-S."/>
            <person name="Embley T.M."/>
            <person name="Coombs G.H."/>
            <person name="Mottram J.C."/>
            <person name="Tachezy J."/>
            <person name="Fraser-Liggett C.M."/>
            <person name="Johnson P.J."/>
        </authorList>
    </citation>
    <scope>NUCLEOTIDE SEQUENCE [LARGE SCALE GENOMIC DNA]</scope>
    <source>
        <strain evidence="2">G3</strain>
    </source>
</reference>
<dbReference type="InParanoid" id="A2EIG5"/>
<dbReference type="SMR" id="A2EIG5"/>
<dbReference type="EMBL" id="DS113397">
    <property type="protein sequence ID" value="EAY07570.1"/>
    <property type="molecule type" value="Genomic_DNA"/>
</dbReference>
<dbReference type="VEuPathDB" id="TrichDB:TVAGG3_0050070"/>
<dbReference type="InterPro" id="IPR000719">
    <property type="entry name" value="Prot_kinase_dom"/>
</dbReference>
<proteinExistence type="predicted"/>
<dbReference type="RefSeq" id="XP_001319793.1">
    <property type="nucleotide sequence ID" value="XM_001319758.1"/>
</dbReference>
<feature type="domain" description="Protein kinase" evidence="1">
    <location>
        <begin position="14"/>
        <end position="134"/>
    </location>
</feature>
<dbReference type="PANTHER" id="PTHR24362">
    <property type="entry name" value="SERINE/THREONINE-PROTEIN KINASE NEK"/>
    <property type="match status" value="1"/>
</dbReference>
<sequence>MNYRESEFFLKKGFVVERVIARGGNSVVYCVYSNREQTRYALKKFPLMNFSDSDLDHLASINNEHIVRIYQHYSFEGNVYILTEYCPSNLEKFIKSKEEISNDLLRKYINEVVLLSRLATIIKYQSEILLLVIF</sequence>